<comment type="caution">
    <text evidence="3">The sequence shown here is derived from an EMBL/GenBank/DDBJ whole genome shotgun (WGS) entry which is preliminary data.</text>
</comment>
<proteinExistence type="predicted"/>
<feature type="region of interest" description="Disordered" evidence="1">
    <location>
        <begin position="199"/>
        <end position="245"/>
    </location>
</feature>
<dbReference type="Pfam" id="PF13962">
    <property type="entry name" value="PGG"/>
    <property type="match status" value="1"/>
</dbReference>
<protein>
    <recommendedName>
        <fullName evidence="2">PGG domain-containing protein</fullName>
    </recommendedName>
</protein>
<reference evidence="3" key="1">
    <citation type="journal article" date="2018" name="DNA Res.">
        <title>Multiple hybrid de novo genome assembly of finger millet, an orphan allotetraploid crop.</title>
        <authorList>
            <person name="Hatakeyama M."/>
            <person name="Aluri S."/>
            <person name="Balachadran M.T."/>
            <person name="Sivarajan S.R."/>
            <person name="Patrignani A."/>
            <person name="Gruter S."/>
            <person name="Poveda L."/>
            <person name="Shimizu-Inatsugi R."/>
            <person name="Baeten J."/>
            <person name="Francoijs K.J."/>
            <person name="Nataraja K.N."/>
            <person name="Reddy Y.A.N."/>
            <person name="Phadnis S."/>
            <person name="Ravikumar R.L."/>
            <person name="Schlapbach R."/>
            <person name="Sreeman S.M."/>
            <person name="Shimizu K.K."/>
        </authorList>
    </citation>
    <scope>NUCLEOTIDE SEQUENCE</scope>
</reference>
<organism evidence="3 4">
    <name type="scientific">Eleusine coracana subsp. coracana</name>
    <dbReference type="NCBI Taxonomy" id="191504"/>
    <lineage>
        <taxon>Eukaryota</taxon>
        <taxon>Viridiplantae</taxon>
        <taxon>Streptophyta</taxon>
        <taxon>Embryophyta</taxon>
        <taxon>Tracheophyta</taxon>
        <taxon>Spermatophyta</taxon>
        <taxon>Magnoliopsida</taxon>
        <taxon>Liliopsida</taxon>
        <taxon>Poales</taxon>
        <taxon>Poaceae</taxon>
        <taxon>PACMAD clade</taxon>
        <taxon>Chloridoideae</taxon>
        <taxon>Cynodonteae</taxon>
        <taxon>Eleusininae</taxon>
        <taxon>Eleusine</taxon>
    </lineage>
</organism>
<dbReference type="Proteomes" id="UP001054889">
    <property type="component" value="Unassembled WGS sequence"/>
</dbReference>
<evidence type="ECO:0000313" key="3">
    <source>
        <dbReference type="EMBL" id="GJN08427.1"/>
    </source>
</evidence>
<sequence length="245" mass="25653">MDQLRVQPNVAPLEVGHGGPAAIHLGGPEPNSWAGNDSNTLLVVAALITTLTYQLGTSIPGGYWQESQYKDGTRPAIPSCATCTAPVVLTFVVSQPRTHLSIDIVIWDAVVAFLWVTVSLRSERRERAIQALCCAAREPASLQPPARSLPQPPRAHLPAAASPPPHLLADACPSASTRLPATTRELASLAASGPDACRARALAEPEGPASPPPCRCLPVSGGPDPAELELPSSPKLPPRRRPAAT</sequence>
<feature type="region of interest" description="Disordered" evidence="1">
    <location>
        <begin position="142"/>
        <end position="168"/>
    </location>
</feature>
<name>A0AAV5DE82_ELECO</name>
<keyword evidence="4" id="KW-1185">Reference proteome</keyword>
<dbReference type="InterPro" id="IPR026961">
    <property type="entry name" value="PGG_dom"/>
</dbReference>
<feature type="compositionally biased region" description="Pro residues" evidence="1">
    <location>
        <begin position="150"/>
        <end position="166"/>
    </location>
</feature>
<evidence type="ECO:0000313" key="4">
    <source>
        <dbReference type="Proteomes" id="UP001054889"/>
    </source>
</evidence>
<gene>
    <name evidence="3" type="primary">ga26342</name>
    <name evidence="3" type="ORF">PR202_ga26342</name>
</gene>
<dbReference type="AlphaFoldDB" id="A0AAV5DE82"/>
<accession>A0AAV5DE82</accession>
<feature type="domain" description="PGG" evidence="2">
    <location>
        <begin position="33"/>
        <end position="72"/>
    </location>
</feature>
<evidence type="ECO:0000259" key="2">
    <source>
        <dbReference type="Pfam" id="PF13962"/>
    </source>
</evidence>
<dbReference type="EMBL" id="BQKI01000015">
    <property type="protein sequence ID" value="GJN08427.1"/>
    <property type="molecule type" value="Genomic_DNA"/>
</dbReference>
<evidence type="ECO:0000256" key="1">
    <source>
        <dbReference type="SAM" id="MobiDB-lite"/>
    </source>
</evidence>
<reference evidence="3" key="2">
    <citation type="submission" date="2021-12" db="EMBL/GenBank/DDBJ databases">
        <title>Resequencing data analysis of finger millet.</title>
        <authorList>
            <person name="Hatakeyama M."/>
            <person name="Aluri S."/>
            <person name="Balachadran M.T."/>
            <person name="Sivarajan S.R."/>
            <person name="Poveda L."/>
            <person name="Shimizu-Inatsugi R."/>
            <person name="Schlapbach R."/>
            <person name="Sreeman S.M."/>
            <person name="Shimizu K.K."/>
        </authorList>
    </citation>
    <scope>NUCLEOTIDE SEQUENCE</scope>
</reference>